<dbReference type="SUPFAM" id="SSF46689">
    <property type="entry name" value="Homeodomain-like"/>
    <property type="match status" value="1"/>
</dbReference>
<evidence type="ECO:0000313" key="6">
    <source>
        <dbReference type="EMBL" id="WVY98494.1"/>
    </source>
</evidence>
<dbReference type="InterPro" id="IPR044841">
    <property type="entry name" value="LUX/BOA-like"/>
</dbReference>
<dbReference type="PANTHER" id="PTHR31442">
    <property type="entry name" value="HOMEODOMAIN-LIKE SUPERFAMILY PROTEIN-RELATED"/>
    <property type="match status" value="1"/>
</dbReference>
<dbReference type="PANTHER" id="PTHR31442:SF29">
    <property type="entry name" value="HOMEODOMAIN-LIKE SUPERFAMILY PROTEIN"/>
    <property type="match status" value="1"/>
</dbReference>
<dbReference type="FunFam" id="1.10.10.60:FF:000007">
    <property type="entry name" value="Two-component response regulator"/>
    <property type="match status" value="1"/>
</dbReference>
<evidence type="ECO:0000256" key="2">
    <source>
        <dbReference type="ARBA" id="ARBA00023015"/>
    </source>
</evidence>
<dbReference type="InterPro" id="IPR009057">
    <property type="entry name" value="Homeodomain-like_sf"/>
</dbReference>
<dbReference type="NCBIfam" id="TIGR01557">
    <property type="entry name" value="myb_SHAQKYF"/>
    <property type="match status" value="1"/>
</dbReference>
<keyword evidence="3" id="KW-0804">Transcription</keyword>
<sequence>MASYKLLIGEEEPTIESKIENMKSFAPGGLRRCLNDDRKKKKKKDSGENEEEIEVQNFGEEGKDKNKTTNEEKDCSMACKFANKEESCTAEEMEEDDKENDEPSNQKKSRLVWDTELHNKFLASINQLEIDKAFPKKILDLMNIDGLSRENLASHLQKFRLGLKKPNPYHLFPFFTKQTFCLRAYVACGINLRGSLNCKTPFSESLLRARNFLELKHILEVPTSFLTPTSLSRPFTDIVYGNRNWFLTILTEPLSFAEESFIVKQLTGLEGCGHDFIWVVRKIDEDESKKGLSIRFMTTWFASALEVKILRI</sequence>
<evidence type="ECO:0000256" key="3">
    <source>
        <dbReference type="ARBA" id="ARBA00023163"/>
    </source>
</evidence>
<dbReference type="AlphaFoldDB" id="A0AAQ3MX43"/>
<dbReference type="InterPro" id="IPR006447">
    <property type="entry name" value="Myb_dom_plants"/>
</dbReference>
<evidence type="ECO:0000256" key="5">
    <source>
        <dbReference type="SAM" id="MobiDB-lite"/>
    </source>
</evidence>
<dbReference type="GO" id="GO:0003700">
    <property type="term" value="F:DNA-binding transcription factor activity"/>
    <property type="evidence" value="ECO:0007669"/>
    <property type="project" value="InterPro"/>
</dbReference>
<name>A0AAQ3MX43_VIGMU</name>
<feature type="region of interest" description="Disordered" evidence="5">
    <location>
        <begin position="18"/>
        <end position="72"/>
    </location>
</feature>
<proteinExistence type="predicted"/>
<evidence type="ECO:0000256" key="1">
    <source>
        <dbReference type="ARBA" id="ARBA00004123"/>
    </source>
</evidence>
<keyword evidence="2" id="KW-0805">Transcription regulation</keyword>
<dbReference type="Proteomes" id="UP001374535">
    <property type="component" value="Chromosome 9"/>
</dbReference>
<dbReference type="Gene3D" id="1.10.10.60">
    <property type="entry name" value="Homeodomain-like"/>
    <property type="match status" value="1"/>
</dbReference>
<dbReference type="GO" id="GO:0003677">
    <property type="term" value="F:DNA binding"/>
    <property type="evidence" value="ECO:0007669"/>
    <property type="project" value="InterPro"/>
</dbReference>
<evidence type="ECO:0000256" key="4">
    <source>
        <dbReference type="ARBA" id="ARBA00023242"/>
    </source>
</evidence>
<dbReference type="GO" id="GO:0005634">
    <property type="term" value="C:nucleus"/>
    <property type="evidence" value="ECO:0007669"/>
    <property type="project" value="UniProtKB-SubCell"/>
</dbReference>
<accession>A0AAQ3MX43</accession>
<gene>
    <name evidence="6" type="ORF">V8G54_030645</name>
</gene>
<comment type="subcellular location">
    <subcellularLocation>
        <location evidence="1">Nucleus</location>
    </subcellularLocation>
</comment>
<protein>
    <submittedName>
        <fullName evidence="6">Uncharacterized protein</fullName>
    </submittedName>
</protein>
<dbReference type="EMBL" id="CP144692">
    <property type="protein sequence ID" value="WVY98494.1"/>
    <property type="molecule type" value="Genomic_DNA"/>
</dbReference>
<evidence type="ECO:0000313" key="7">
    <source>
        <dbReference type="Proteomes" id="UP001374535"/>
    </source>
</evidence>
<feature type="compositionally biased region" description="Basic and acidic residues" evidence="5">
    <location>
        <begin position="60"/>
        <end position="72"/>
    </location>
</feature>
<keyword evidence="7" id="KW-1185">Reference proteome</keyword>
<reference evidence="6 7" key="1">
    <citation type="journal article" date="2023" name="Life. Sci Alliance">
        <title>Evolutionary insights into 3D genome organization and epigenetic landscape of Vigna mungo.</title>
        <authorList>
            <person name="Junaid A."/>
            <person name="Singh B."/>
            <person name="Bhatia S."/>
        </authorList>
    </citation>
    <scope>NUCLEOTIDE SEQUENCE [LARGE SCALE GENOMIC DNA]</scope>
    <source>
        <strain evidence="6">Urdbean</strain>
    </source>
</reference>
<keyword evidence="4" id="KW-0539">Nucleus</keyword>
<organism evidence="6 7">
    <name type="scientific">Vigna mungo</name>
    <name type="common">Black gram</name>
    <name type="synonym">Phaseolus mungo</name>
    <dbReference type="NCBI Taxonomy" id="3915"/>
    <lineage>
        <taxon>Eukaryota</taxon>
        <taxon>Viridiplantae</taxon>
        <taxon>Streptophyta</taxon>
        <taxon>Embryophyta</taxon>
        <taxon>Tracheophyta</taxon>
        <taxon>Spermatophyta</taxon>
        <taxon>Magnoliopsida</taxon>
        <taxon>eudicotyledons</taxon>
        <taxon>Gunneridae</taxon>
        <taxon>Pentapetalae</taxon>
        <taxon>rosids</taxon>
        <taxon>fabids</taxon>
        <taxon>Fabales</taxon>
        <taxon>Fabaceae</taxon>
        <taxon>Papilionoideae</taxon>
        <taxon>50 kb inversion clade</taxon>
        <taxon>NPAAA clade</taxon>
        <taxon>indigoferoid/millettioid clade</taxon>
        <taxon>Phaseoleae</taxon>
        <taxon>Vigna</taxon>
    </lineage>
</organism>